<feature type="region of interest" description="Disordered" evidence="3">
    <location>
        <begin position="163"/>
        <end position="182"/>
    </location>
</feature>
<dbReference type="AlphaFoldDB" id="A0A8H8DIM0"/>
<organism evidence="5 6">
    <name type="scientific">Olpidium bornovanus</name>
    <dbReference type="NCBI Taxonomy" id="278681"/>
    <lineage>
        <taxon>Eukaryota</taxon>
        <taxon>Fungi</taxon>
        <taxon>Fungi incertae sedis</taxon>
        <taxon>Olpidiomycota</taxon>
        <taxon>Olpidiomycotina</taxon>
        <taxon>Olpidiomycetes</taxon>
        <taxon>Olpidiales</taxon>
        <taxon>Olpidiaceae</taxon>
        <taxon>Olpidium</taxon>
    </lineage>
</organism>
<evidence type="ECO:0000313" key="5">
    <source>
        <dbReference type="EMBL" id="KAG5459636.1"/>
    </source>
</evidence>
<dbReference type="InterPro" id="IPR009449">
    <property type="entry name" value="Sec2_N"/>
</dbReference>
<dbReference type="GO" id="GO:0005085">
    <property type="term" value="F:guanyl-nucleotide exchange factor activity"/>
    <property type="evidence" value="ECO:0007669"/>
    <property type="project" value="InterPro"/>
</dbReference>
<protein>
    <recommendedName>
        <fullName evidence="4">GDP/GTP exchange factor Sec2 N-terminal domain-containing protein</fullName>
    </recommendedName>
</protein>
<dbReference type="Pfam" id="PF06428">
    <property type="entry name" value="Sec2p"/>
    <property type="match status" value="1"/>
</dbReference>
<keyword evidence="6" id="KW-1185">Reference proteome</keyword>
<dbReference type="GO" id="GO:0006887">
    <property type="term" value="P:exocytosis"/>
    <property type="evidence" value="ECO:0007669"/>
    <property type="project" value="TreeGrafter"/>
</dbReference>
<feature type="coiled-coil region" evidence="2">
    <location>
        <begin position="372"/>
        <end position="442"/>
    </location>
</feature>
<dbReference type="PANTHER" id="PTHR14430">
    <property type="entry name" value="RABIN3-RELATED"/>
    <property type="match status" value="1"/>
</dbReference>
<proteinExistence type="predicted"/>
<dbReference type="OrthoDB" id="5560525at2759"/>
<feature type="domain" description="GDP/GTP exchange factor Sec2 N-terminal" evidence="4">
    <location>
        <begin position="349"/>
        <end position="438"/>
    </location>
</feature>
<accession>A0A8H8DIM0</accession>
<dbReference type="GO" id="GO:0070319">
    <property type="term" value="C:Golgi to plasma membrane transport vesicle"/>
    <property type="evidence" value="ECO:0007669"/>
    <property type="project" value="TreeGrafter"/>
</dbReference>
<feature type="compositionally biased region" description="Polar residues" evidence="3">
    <location>
        <begin position="276"/>
        <end position="285"/>
    </location>
</feature>
<comment type="caution">
    <text evidence="5">The sequence shown here is derived from an EMBL/GenBank/DDBJ whole genome shotgun (WGS) entry which is preliminary data.</text>
</comment>
<dbReference type="Gene3D" id="6.10.140.910">
    <property type="match status" value="1"/>
</dbReference>
<name>A0A8H8DIM0_9FUNG</name>
<feature type="region of interest" description="Disordered" evidence="3">
    <location>
        <begin position="585"/>
        <end position="609"/>
    </location>
</feature>
<feature type="region of interest" description="Disordered" evidence="3">
    <location>
        <begin position="263"/>
        <end position="308"/>
    </location>
</feature>
<feature type="compositionally biased region" description="Low complexity" evidence="3">
    <location>
        <begin position="586"/>
        <end position="601"/>
    </location>
</feature>
<dbReference type="GO" id="GO:0051286">
    <property type="term" value="C:cell tip"/>
    <property type="evidence" value="ECO:0007669"/>
    <property type="project" value="TreeGrafter"/>
</dbReference>
<evidence type="ECO:0000259" key="4">
    <source>
        <dbReference type="Pfam" id="PF06428"/>
    </source>
</evidence>
<evidence type="ECO:0000256" key="3">
    <source>
        <dbReference type="SAM" id="MobiDB-lite"/>
    </source>
</evidence>
<dbReference type="EMBL" id="JAEFCI010006513">
    <property type="protein sequence ID" value="KAG5459636.1"/>
    <property type="molecule type" value="Genomic_DNA"/>
</dbReference>
<dbReference type="Pfam" id="PF25555">
    <property type="entry name" value="RAB3A-like_C"/>
    <property type="match status" value="1"/>
</dbReference>
<dbReference type="PANTHER" id="PTHR14430:SF0">
    <property type="entry name" value="SEC2P DOMAIN-CONTAINING PROTEIN"/>
    <property type="match status" value="1"/>
</dbReference>
<evidence type="ECO:0000313" key="6">
    <source>
        <dbReference type="Proteomes" id="UP000673691"/>
    </source>
</evidence>
<dbReference type="InterPro" id="IPR040351">
    <property type="entry name" value="RAB3IL/RAB3IP/Sec2"/>
</dbReference>
<reference evidence="5 6" key="1">
    <citation type="journal article" name="Sci. Rep.">
        <title>Genome-scale phylogenetic analyses confirm Olpidium as the closest living zoosporic fungus to the non-flagellated, terrestrial fungi.</title>
        <authorList>
            <person name="Chang Y."/>
            <person name="Rochon D."/>
            <person name="Sekimoto S."/>
            <person name="Wang Y."/>
            <person name="Chovatia M."/>
            <person name="Sandor L."/>
            <person name="Salamov A."/>
            <person name="Grigoriev I.V."/>
            <person name="Stajich J.E."/>
            <person name="Spatafora J.W."/>
        </authorList>
    </citation>
    <scope>NUCLEOTIDE SEQUENCE [LARGE SCALE GENOMIC DNA]</scope>
    <source>
        <strain evidence="5">S191</strain>
    </source>
</reference>
<dbReference type="Proteomes" id="UP000673691">
    <property type="component" value="Unassembled WGS sequence"/>
</dbReference>
<keyword evidence="1 2" id="KW-0175">Coiled coil</keyword>
<dbReference type="SUPFAM" id="SSF144284">
    <property type="entry name" value="Sec2 N-terminal region"/>
    <property type="match status" value="1"/>
</dbReference>
<feature type="region of interest" description="Disordered" evidence="3">
    <location>
        <begin position="657"/>
        <end position="687"/>
    </location>
</feature>
<dbReference type="CDD" id="cd21044">
    <property type="entry name" value="Rab11BD_RAB3IP_like"/>
    <property type="match status" value="1"/>
</dbReference>
<gene>
    <name evidence="5" type="ORF">BJ554DRAFT_8416</name>
</gene>
<sequence>MEIAAAAPEMAAAARGRAGSASSATAKSAAAAPPAPLVQTDGNADAAAHIAALHRRIAELEKTMQARAARKTSAVDGLRMKCNRLEYAAKEAVILLSNALENNARQRFPHPNPVPAAADGEWAESVRFSLRFLEQALAATRHISPAGHVRPAAVTTGCAAGLAPKAGGGPTTGRKNSEIKSPFERLVLPRLSELGAGGTNPPSPTAATPTVKYAWAISPTATTFASLPWIEGPQTSGARFPQEHHPSPFLTTKASERFLPRCPENNVSVIDGGSSPAASGVTTEPVQAPEQPVAVGSPETKPDRTKEDLRVRTRTLQRASSSPLHIAKLTSTKCPNCLDLYVQIDRLQDGQSDMKRDIDTLRQHLVEEQHVRAQVTVAKELLEREMEDLTASLFEQANAMVMEEAELRELAERRCAGLDARLQETESALAKTERELRHVNRARMEKASASNMLSACSTSLPNITMPIEQRTSIHLSQPAIGSAGNGGTPVPANFPTFPAQDPEDRESAVYVDGVAFSEFQEHVKDVAKAKDATVAALSTQFVRRVMSEDVDACLFQNAGAWKTTAARERLFSALARSAVEIRHWSSKSADSRASASDVSRANGSVSSLSKAPEHSQLLAAVAAAGQPMFKPLLPHVKCSACGIPRDCEYQVRVLDPSDEPAAGRGAEPPPPPPPRAATGGAPGSGHVRSAAAAAVTAGAELSSWQPLDRFCKDRVAAVCDFYIYLSHLRGAMRDGSTPVLDLFRQAIWHRRRMSLARVGGMAAPDGAAPEDGVSPLPAANPRGVKITTVR</sequence>
<evidence type="ECO:0000256" key="2">
    <source>
        <dbReference type="SAM" id="Coils"/>
    </source>
</evidence>
<evidence type="ECO:0000256" key="1">
    <source>
        <dbReference type="ARBA" id="ARBA00023054"/>
    </source>
</evidence>